<dbReference type="AlphaFoldDB" id="A0A937EHP1"/>
<keyword evidence="3 9" id="KW-0808">Transferase</keyword>
<dbReference type="GO" id="GO:0016020">
    <property type="term" value="C:membrane"/>
    <property type="evidence" value="ECO:0007669"/>
    <property type="project" value="UniProtKB-SubCell"/>
</dbReference>
<keyword evidence="5 7" id="KW-1133">Transmembrane helix</keyword>
<evidence type="ECO:0000256" key="4">
    <source>
        <dbReference type="ARBA" id="ARBA00022692"/>
    </source>
</evidence>
<evidence type="ECO:0000256" key="6">
    <source>
        <dbReference type="ARBA" id="ARBA00023136"/>
    </source>
</evidence>
<protein>
    <submittedName>
        <fullName evidence="9">Sugar transferase</fullName>
    </submittedName>
</protein>
<dbReference type="InterPro" id="IPR003362">
    <property type="entry name" value="Bact_transf"/>
</dbReference>
<accession>A0A937EHP1</accession>
<evidence type="ECO:0000313" key="9">
    <source>
        <dbReference type="EMBL" id="MBL1083016.1"/>
    </source>
</evidence>
<feature type="transmembrane region" description="Helical" evidence="7">
    <location>
        <begin position="101"/>
        <end position="134"/>
    </location>
</feature>
<evidence type="ECO:0000256" key="7">
    <source>
        <dbReference type="SAM" id="Phobius"/>
    </source>
</evidence>
<feature type="domain" description="Bacterial sugar transferase" evidence="8">
    <location>
        <begin position="297"/>
        <end position="484"/>
    </location>
</feature>
<evidence type="ECO:0000256" key="2">
    <source>
        <dbReference type="ARBA" id="ARBA00006464"/>
    </source>
</evidence>
<dbReference type="Proteomes" id="UP000661858">
    <property type="component" value="Unassembled WGS sequence"/>
</dbReference>
<evidence type="ECO:0000313" key="10">
    <source>
        <dbReference type="Proteomes" id="UP000661858"/>
    </source>
</evidence>
<evidence type="ECO:0000256" key="3">
    <source>
        <dbReference type="ARBA" id="ARBA00022679"/>
    </source>
</evidence>
<dbReference type="EMBL" id="JAERRK010000005">
    <property type="protein sequence ID" value="MBL1083016.1"/>
    <property type="molecule type" value="Genomic_DNA"/>
</dbReference>
<dbReference type="PANTHER" id="PTHR30576:SF10">
    <property type="entry name" value="SLL5057 PROTEIN"/>
    <property type="match status" value="1"/>
</dbReference>
<evidence type="ECO:0000259" key="8">
    <source>
        <dbReference type="Pfam" id="PF02397"/>
    </source>
</evidence>
<feature type="transmembrane region" description="Helical" evidence="7">
    <location>
        <begin position="31"/>
        <end position="51"/>
    </location>
</feature>
<dbReference type="PANTHER" id="PTHR30576">
    <property type="entry name" value="COLANIC BIOSYNTHESIS UDP-GLUCOSE LIPID CARRIER TRANSFERASE"/>
    <property type="match status" value="1"/>
</dbReference>
<keyword evidence="6 7" id="KW-0472">Membrane</keyword>
<proteinExistence type="inferred from homology"/>
<gene>
    <name evidence="9" type="ORF">JK359_13655</name>
</gene>
<reference evidence="9" key="1">
    <citation type="submission" date="2021-01" db="EMBL/GenBank/DDBJ databases">
        <title>WGS of actinomycetes isolated from Thailand.</title>
        <authorList>
            <person name="Thawai C."/>
        </authorList>
    </citation>
    <scope>NUCLEOTIDE SEQUENCE</scope>
    <source>
        <strain evidence="9">RCU-197</strain>
    </source>
</reference>
<dbReference type="Pfam" id="PF02397">
    <property type="entry name" value="Bac_transf"/>
    <property type="match status" value="1"/>
</dbReference>
<dbReference type="InterPro" id="IPR017475">
    <property type="entry name" value="EPS_sugar_tfrase"/>
</dbReference>
<comment type="caution">
    <text evidence="9">The sequence shown here is derived from an EMBL/GenBank/DDBJ whole genome shotgun (WGS) entry which is preliminary data.</text>
</comment>
<comment type="subcellular location">
    <subcellularLocation>
        <location evidence="1">Membrane</location>
        <topology evidence="1">Multi-pass membrane protein</topology>
    </subcellularLocation>
</comment>
<keyword evidence="4 7" id="KW-0812">Transmembrane</keyword>
<evidence type="ECO:0000256" key="5">
    <source>
        <dbReference type="ARBA" id="ARBA00022989"/>
    </source>
</evidence>
<dbReference type="NCBIfam" id="TIGR03025">
    <property type="entry name" value="EPS_sugtrans"/>
    <property type="match status" value="1"/>
</dbReference>
<comment type="similarity">
    <text evidence="2">Belongs to the bacterial sugar transferase family.</text>
</comment>
<sequence length="490" mass="52652">MHGSSVDASRQAATVARPRPAVGTAAQVRRFGFVAAGADVVAAALPVAAALRALQETHAAQQTAVAALTWLLVGVAGKRYAHWVWSEGGPLGPLVRDWLVLLGVLALLRTLLGLGGLSAAVVIALLPSLLAAATVRKVIHRYLRAQRRNARALRRVLVVGEAGTVDAVVGALAQRTDHEYVVVGACTVGTGEVASGVPVRVRLRTDEPDAAGEGDASVVSAAEELGADLVLLATGRHLSGERLRRLSWALYDRDCPLMVLPGVVEVARRRIRLTTAAGLTLLHIAPPTRQGTQTIAKAAVDRLGALVLIAVLLPLFAALAVAVRLGSPGPAFYRQTRVGRDGVPFPLWKFRTMVAGADRMRAGLEEANENDGHMFKVRRDPRVTPLGRFLRRHSLDELPQLVNVVLGHMSLVGPRPPLPEEVARYDERERRRLTVKPGLTGLWQVSGRSDLSWHEAVSLDLRYVDNWSCGWDLSVLARTVRAVLDGRGAY</sequence>
<dbReference type="GO" id="GO:0016780">
    <property type="term" value="F:phosphotransferase activity, for other substituted phosphate groups"/>
    <property type="evidence" value="ECO:0007669"/>
    <property type="project" value="TreeGrafter"/>
</dbReference>
<dbReference type="RefSeq" id="WP_201835356.1">
    <property type="nucleotide sequence ID" value="NZ_JAERRK010000005.1"/>
</dbReference>
<keyword evidence="10" id="KW-1185">Reference proteome</keyword>
<name>A0A937EHP1_9ACTN</name>
<organism evidence="9 10">
    <name type="scientific">Streptomyces actinomycinicus</name>
    <dbReference type="NCBI Taxonomy" id="1695166"/>
    <lineage>
        <taxon>Bacteria</taxon>
        <taxon>Bacillati</taxon>
        <taxon>Actinomycetota</taxon>
        <taxon>Actinomycetes</taxon>
        <taxon>Kitasatosporales</taxon>
        <taxon>Streptomycetaceae</taxon>
        <taxon>Streptomyces</taxon>
    </lineage>
</organism>
<feature type="transmembrane region" description="Helical" evidence="7">
    <location>
        <begin position="303"/>
        <end position="325"/>
    </location>
</feature>
<evidence type="ECO:0000256" key="1">
    <source>
        <dbReference type="ARBA" id="ARBA00004141"/>
    </source>
</evidence>